<keyword evidence="2" id="KW-0472">Membrane</keyword>
<evidence type="ECO:0000259" key="3">
    <source>
        <dbReference type="Pfam" id="PF10058"/>
    </source>
</evidence>
<reference evidence="5" key="1">
    <citation type="journal article" date="2016" name="Nature">
        <title>The genome of the seagrass Zostera marina reveals angiosperm adaptation to the sea.</title>
        <authorList>
            <person name="Olsen J.L."/>
            <person name="Rouze P."/>
            <person name="Verhelst B."/>
            <person name="Lin Y.-C."/>
            <person name="Bayer T."/>
            <person name="Collen J."/>
            <person name="Dattolo E."/>
            <person name="De Paoli E."/>
            <person name="Dittami S."/>
            <person name="Maumus F."/>
            <person name="Michel G."/>
            <person name="Kersting A."/>
            <person name="Lauritano C."/>
            <person name="Lohaus R."/>
            <person name="Toepel M."/>
            <person name="Tonon T."/>
            <person name="Vanneste K."/>
            <person name="Amirebrahimi M."/>
            <person name="Brakel J."/>
            <person name="Bostroem C."/>
            <person name="Chovatia M."/>
            <person name="Grimwood J."/>
            <person name="Jenkins J.W."/>
            <person name="Jueterbock A."/>
            <person name="Mraz A."/>
            <person name="Stam W.T."/>
            <person name="Tice H."/>
            <person name="Bornberg-Bauer E."/>
            <person name="Green P.J."/>
            <person name="Pearson G.A."/>
            <person name="Procaccini G."/>
            <person name="Duarte C.M."/>
            <person name="Schmutz J."/>
            <person name="Reusch T.B.H."/>
            <person name="Van de Peer Y."/>
        </authorList>
    </citation>
    <scope>NUCLEOTIDE SEQUENCE [LARGE SCALE GENOMIC DNA]</scope>
    <source>
        <strain evidence="5">cv. Finnish</strain>
    </source>
</reference>
<dbReference type="GO" id="GO:0071782">
    <property type="term" value="C:endoplasmic reticulum tubular network"/>
    <property type="evidence" value="ECO:0000318"/>
    <property type="project" value="GO_Central"/>
</dbReference>
<feature type="compositionally biased region" description="Polar residues" evidence="1">
    <location>
        <begin position="248"/>
        <end position="264"/>
    </location>
</feature>
<evidence type="ECO:0000313" key="4">
    <source>
        <dbReference type="EMBL" id="KMZ69920.1"/>
    </source>
</evidence>
<feature type="domain" description="Lunapark zinc ribbon" evidence="3">
    <location>
        <begin position="299"/>
        <end position="349"/>
    </location>
</feature>
<feature type="compositionally biased region" description="Basic and acidic residues" evidence="1">
    <location>
        <begin position="215"/>
        <end position="231"/>
    </location>
</feature>
<dbReference type="Pfam" id="PF10058">
    <property type="entry name" value="Zn_ribbon_10"/>
    <property type="match status" value="1"/>
</dbReference>
<dbReference type="OMA" id="MRTFRIL"/>
<dbReference type="AlphaFoldDB" id="A0A0K9PNV1"/>
<sequence length="407" mass="45468">MADDDATKAIRSTTAADGAVIEEKAWNKDEAIGVDSKKGKIGLLARVWKLLFGRRGEDYEKRLHYLSKAEASIHSRMKQRAQRWRKTARNVVLISVFIEVVAVVYAVLTTRAVDLNWQMRALRVLPMFVFPGLSYAIYFILGGFTRMRDRNDQKTLENLRAERRSKIDELKEKTNYYTTQQLIQRYDLDPAAKAAAAAILATKLGEESGLKMFLGDDSKPNNDVSRGKSNDVEMSPTDGFRNRKHPKSISNIGTGRSGSQQSIDNKPIHGVIPSDQDNAYEGQKYVEHYRGPDTNENGWIARLASMLVGEDPSQSYALICGNCRMHNGLSMKEEFPYITYYCPHCHALNGPKQSDQPFPTSPASLPLLSNNVMIPPSVGGTNPVISLDEKRGSPKSPVQELPEETSD</sequence>
<organism evidence="4 5">
    <name type="scientific">Zostera marina</name>
    <name type="common">Eelgrass</name>
    <dbReference type="NCBI Taxonomy" id="29655"/>
    <lineage>
        <taxon>Eukaryota</taxon>
        <taxon>Viridiplantae</taxon>
        <taxon>Streptophyta</taxon>
        <taxon>Embryophyta</taxon>
        <taxon>Tracheophyta</taxon>
        <taxon>Spermatophyta</taxon>
        <taxon>Magnoliopsida</taxon>
        <taxon>Liliopsida</taxon>
        <taxon>Zosteraceae</taxon>
        <taxon>Zostera</taxon>
    </lineage>
</organism>
<evidence type="ECO:0000256" key="2">
    <source>
        <dbReference type="SAM" id="Phobius"/>
    </source>
</evidence>
<evidence type="ECO:0000256" key="1">
    <source>
        <dbReference type="SAM" id="MobiDB-lite"/>
    </source>
</evidence>
<keyword evidence="2" id="KW-1133">Transmembrane helix</keyword>
<gene>
    <name evidence="4" type="ORF">ZOSMA_202G00060</name>
</gene>
<feature type="region of interest" description="Disordered" evidence="1">
    <location>
        <begin position="215"/>
        <end position="276"/>
    </location>
</feature>
<dbReference type="PANTHER" id="PTHR22166:SF12">
    <property type="entry name" value="ENDOPLASMIC RETICULUM JUNCTION FORMATION PROTEIN LUNAPARK"/>
    <property type="match status" value="1"/>
</dbReference>
<protein>
    <submittedName>
        <fullName evidence="4">Protein lunapark</fullName>
    </submittedName>
</protein>
<name>A0A0K9PNV1_ZOSMR</name>
<dbReference type="PANTHER" id="PTHR22166">
    <property type="entry name" value="ENDOPLASMIC RETICULUM JUNCTION FORMATION PROTEIN LUNAPARK"/>
    <property type="match status" value="1"/>
</dbReference>
<dbReference type="InterPro" id="IPR040115">
    <property type="entry name" value="Lnp"/>
</dbReference>
<accession>A0A0K9PNV1</accession>
<proteinExistence type="predicted"/>
<keyword evidence="2" id="KW-0812">Transmembrane</keyword>
<dbReference type="InterPro" id="IPR019273">
    <property type="entry name" value="Lunapark_Znf"/>
</dbReference>
<keyword evidence="5" id="KW-1185">Reference proteome</keyword>
<feature type="transmembrane region" description="Helical" evidence="2">
    <location>
        <begin position="120"/>
        <end position="141"/>
    </location>
</feature>
<feature type="transmembrane region" description="Helical" evidence="2">
    <location>
        <begin position="87"/>
        <end position="108"/>
    </location>
</feature>
<evidence type="ECO:0000313" key="5">
    <source>
        <dbReference type="Proteomes" id="UP000036987"/>
    </source>
</evidence>
<comment type="caution">
    <text evidence="4">The sequence shown here is derived from an EMBL/GenBank/DDBJ whole genome shotgun (WGS) entry which is preliminary data.</text>
</comment>
<dbReference type="GO" id="GO:0071786">
    <property type="term" value="P:endoplasmic reticulum tubular network organization"/>
    <property type="evidence" value="ECO:0000318"/>
    <property type="project" value="GO_Central"/>
</dbReference>
<dbReference type="Proteomes" id="UP000036987">
    <property type="component" value="Unassembled WGS sequence"/>
</dbReference>
<feature type="region of interest" description="Disordered" evidence="1">
    <location>
        <begin position="378"/>
        <end position="407"/>
    </location>
</feature>
<dbReference type="OrthoDB" id="1725934at2759"/>
<dbReference type="EMBL" id="LFYR01000736">
    <property type="protein sequence ID" value="KMZ69920.1"/>
    <property type="molecule type" value="Genomic_DNA"/>
</dbReference>